<reference evidence="2" key="1">
    <citation type="submission" date="2021-02" db="EMBL/GenBank/DDBJ databases">
        <authorList>
            <person name="Dougan E. K."/>
            <person name="Rhodes N."/>
            <person name="Thang M."/>
            <person name="Chan C."/>
        </authorList>
    </citation>
    <scope>NUCLEOTIDE SEQUENCE</scope>
</reference>
<name>A0A813EVF0_POLGL</name>
<evidence type="ECO:0000256" key="1">
    <source>
        <dbReference type="SAM" id="MobiDB-lite"/>
    </source>
</evidence>
<feature type="compositionally biased region" description="Basic and acidic residues" evidence="1">
    <location>
        <begin position="74"/>
        <end position="103"/>
    </location>
</feature>
<proteinExistence type="predicted"/>
<sequence length="103" mass="12293">MFSDHINFVRGLTEIMQAPEEPIDLARANHDLREELRQQVLNRPTSAIQVYKVKAHVKLGRRPTAEQVWRKRHNDWPDEQAKKQNRDRGAGSWEQHGRYRRLE</sequence>
<evidence type="ECO:0000313" key="2">
    <source>
        <dbReference type="EMBL" id="CAE8602254.1"/>
    </source>
</evidence>
<comment type="caution">
    <text evidence="2">The sequence shown here is derived from an EMBL/GenBank/DDBJ whole genome shotgun (WGS) entry which is preliminary data.</text>
</comment>
<gene>
    <name evidence="2" type="ORF">PGLA1383_LOCUS20507</name>
</gene>
<organism evidence="2 3">
    <name type="scientific">Polarella glacialis</name>
    <name type="common">Dinoflagellate</name>
    <dbReference type="NCBI Taxonomy" id="89957"/>
    <lineage>
        <taxon>Eukaryota</taxon>
        <taxon>Sar</taxon>
        <taxon>Alveolata</taxon>
        <taxon>Dinophyceae</taxon>
        <taxon>Suessiales</taxon>
        <taxon>Suessiaceae</taxon>
        <taxon>Polarella</taxon>
    </lineage>
</organism>
<accession>A0A813EVF0</accession>
<evidence type="ECO:0000313" key="3">
    <source>
        <dbReference type="Proteomes" id="UP000654075"/>
    </source>
</evidence>
<keyword evidence="3" id="KW-1185">Reference proteome</keyword>
<feature type="region of interest" description="Disordered" evidence="1">
    <location>
        <begin position="62"/>
        <end position="103"/>
    </location>
</feature>
<dbReference type="EMBL" id="CAJNNV010014048">
    <property type="protein sequence ID" value="CAE8602254.1"/>
    <property type="molecule type" value="Genomic_DNA"/>
</dbReference>
<dbReference type="AlphaFoldDB" id="A0A813EVF0"/>
<dbReference type="Proteomes" id="UP000654075">
    <property type="component" value="Unassembled WGS sequence"/>
</dbReference>
<protein>
    <submittedName>
        <fullName evidence="2">Uncharacterized protein</fullName>
    </submittedName>
</protein>